<dbReference type="PRINTS" id="PR00031">
    <property type="entry name" value="HTHREPRESSR"/>
</dbReference>
<keyword evidence="4 5" id="KW-0539">Nucleus</keyword>
<feature type="compositionally biased region" description="Basic and acidic residues" evidence="7">
    <location>
        <begin position="361"/>
        <end position="376"/>
    </location>
</feature>
<keyword evidence="2 5" id="KW-0238">DNA-binding</keyword>
<dbReference type="GO" id="GO:0000978">
    <property type="term" value="F:RNA polymerase II cis-regulatory region sequence-specific DNA binding"/>
    <property type="evidence" value="ECO:0007669"/>
    <property type="project" value="TreeGrafter"/>
</dbReference>
<comment type="subcellular location">
    <subcellularLocation>
        <location evidence="1 5 6">Nucleus</location>
    </subcellularLocation>
</comment>
<feature type="region of interest" description="Disordered" evidence="7">
    <location>
        <begin position="412"/>
        <end position="444"/>
    </location>
</feature>
<proteinExistence type="predicted"/>
<dbReference type="PROSITE" id="PS50071">
    <property type="entry name" value="HOMEOBOX_2"/>
    <property type="match status" value="1"/>
</dbReference>
<evidence type="ECO:0000256" key="7">
    <source>
        <dbReference type="SAM" id="MobiDB-lite"/>
    </source>
</evidence>
<feature type="region of interest" description="Disordered" evidence="7">
    <location>
        <begin position="1"/>
        <end position="52"/>
    </location>
</feature>
<protein>
    <recommendedName>
        <fullName evidence="8">Homeobox domain-containing protein</fullName>
    </recommendedName>
</protein>
<reference evidence="9" key="1">
    <citation type="submission" date="2020-09" db="EMBL/GenBank/DDBJ databases">
        <authorList>
            <person name="Kikuchi T."/>
        </authorList>
    </citation>
    <scope>NUCLEOTIDE SEQUENCE</scope>
    <source>
        <strain evidence="9">SH1</strain>
    </source>
</reference>
<dbReference type="OrthoDB" id="6159439at2759"/>
<feature type="region of interest" description="Disordered" evidence="7">
    <location>
        <begin position="361"/>
        <end position="395"/>
    </location>
</feature>
<dbReference type="SUPFAM" id="SSF46689">
    <property type="entry name" value="Homeodomain-like"/>
    <property type="match status" value="1"/>
</dbReference>
<dbReference type="GO" id="GO:0030154">
    <property type="term" value="P:cell differentiation"/>
    <property type="evidence" value="ECO:0007669"/>
    <property type="project" value="TreeGrafter"/>
</dbReference>
<dbReference type="GO" id="GO:0005634">
    <property type="term" value="C:nucleus"/>
    <property type="evidence" value="ECO:0007669"/>
    <property type="project" value="UniProtKB-SubCell"/>
</dbReference>
<dbReference type="Proteomes" id="UP000783686">
    <property type="component" value="Unassembled WGS sequence"/>
</dbReference>
<keyword evidence="3 5" id="KW-0371">Homeobox</keyword>
<evidence type="ECO:0000313" key="9">
    <source>
        <dbReference type="EMBL" id="CAD5210716.1"/>
    </source>
</evidence>
<dbReference type="Proteomes" id="UP000614601">
    <property type="component" value="Unassembled WGS sequence"/>
</dbReference>
<feature type="compositionally biased region" description="Polar residues" evidence="7">
    <location>
        <begin position="73"/>
        <end position="87"/>
    </location>
</feature>
<keyword evidence="10" id="KW-1185">Reference proteome</keyword>
<feature type="compositionally biased region" description="Basic and acidic residues" evidence="7">
    <location>
        <begin position="104"/>
        <end position="140"/>
    </location>
</feature>
<feature type="compositionally biased region" description="Polar residues" evidence="7">
    <location>
        <begin position="17"/>
        <end position="40"/>
    </location>
</feature>
<feature type="compositionally biased region" description="Polar residues" evidence="7">
    <location>
        <begin position="412"/>
        <end position="426"/>
    </location>
</feature>
<dbReference type="Pfam" id="PF00046">
    <property type="entry name" value="Homeodomain"/>
    <property type="match status" value="1"/>
</dbReference>
<dbReference type="FunFam" id="1.10.10.60:FF:000391">
    <property type="entry name" value="Homeobox transcription factor"/>
    <property type="match status" value="1"/>
</dbReference>
<sequence length="444" mass="48773">MIQRSEVVDNLQEVKSPISTASSSNMCSPAHSPSTLSSPDDSVDEKTSIEHSFSTGRYDITSILAGNKKHDSQSTPDSAHFSQTNGRQIGGGASEQEKKLRKRSGLDHLLDDKLAKRPKIDRPVDLSSKESEDSPDRVTLAEKLQPKLSTSAGGQSLTDLMTVMATMFQGAAASSENAQEPASPQAFMFPPSLPNITSPAELQQFQALYLNYLNTMMSPMRFPGASPFAATPTSSSDDSARMLNNPFQQVLANFMPGSLSPPTTAGLSATSPHSQLPMRSMADSMKLFGSHHQLSPSSVLMNKKQSRPTFTGQQIYALERKFEQTKYLAGTERAELARELNMSESQVKVWFQNRRTKWRKKEAADHAMSKKEKSEEPQLDFSAPHQSPPALSSMFNPASFANANFNSLEMMTQLQNILQQQHNFPQKDSPDSESRDPSASPPEL</sequence>
<dbReference type="CDD" id="cd00086">
    <property type="entry name" value="homeodomain"/>
    <property type="match status" value="1"/>
</dbReference>
<evidence type="ECO:0000256" key="5">
    <source>
        <dbReference type="PROSITE-ProRule" id="PRU00108"/>
    </source>
</evidence>
<evidence type="ECO:0000256" key="3">
    <source>
        <dbReference type="ARBA" id="ARBA00023155"/>
    </source>
</evidence>
<dbReference type="GO" id="GO:0000981">
    <property type="term" value="F:DNA-binding transcription factor activity, RNA polymerase II-specific"/>
    <property type="evidence" value="ECO:0007669"/>
    <property type="project" value="InterPro"/>
</dbReference>
<evidence type="ECO:0000256" key="4">
    <source>
        <dbReference type="ARBA" id="ARBA00023242"/>
    </source>
</evidence>
<comment type="caution">
    <text evidence="9">The sequence shown here is derived from an EMBL/GenBank/DDBJ whole genome shotgun (WGS) entry which is preliminary data.</text>
</comment>
<dbReference type="PROSITE" id="PS00027">
    <property type="entry name" value="HOMEOBOX_1"/>
    <property type="match status" value="1"/>
</dbReference>
<evidence type="ECO:0000313" key="10">
    <source>
        <dbReference type="Proteomes" id="UP000614601"/>
    </source>
</evidence>
<dbReference type="InterPro" id="IPR017970">
    <property type="entry name" value="Homeobox_CS"/>
</dbReference>
<dbReference type="PANTHER" id="PTHR24340">
    <property type="entry name" value="HOMEOBOX PROTEIN NKX"/>
    <property type="match status" value="1"/>
</dbReference>
<dbReference type="InterPro" id="IPR001356">
    <property type="entry name" value="HD"/>
</dbReference>
<evidence type="ECO:0000256" key="2">
    <source>
        <dbReference type="ARBA" id="ARBA00023125"/>
    </source>
</evidence>
<dbReference type="EMBL" id="CAJFCW020000002">
    <property type="protein sequence ID" value="CAG9091917.1"/>
    <property type="molecule type" value="Genomic_DNA"/>
</dbReference>
<dbReference type="InterPro" id="IPR000047">
    <property type="entry name" value="HTH_motif"/>
</dbReference>
<accession>A0A811K440</accession>
<dbReference type="InterPro" id="IPR050394">
    <property type="entry name" value="Homeobox_NK-like"/>
</dbReference>
<dbReference type="Gene3D" id="1.10.10.60">
    <property type="entry name" value="Homeodomain-like"/>
    <property type="match status" value="1"/>
</dbReference>
<dbReference type="PANTHER" id="PTHR24340:SF35">
    <property type="entry name" value="HGTX, ISOFORM C"/>
    <property type="match status" value="1"/>
</dbReference>
<dbReference type="EMBL" id="CAJFDH010000002">
    <property type="protein sequence ID" value="CAD5210716.1"/>
    <property type="molecule type" value="Genomic_DNA"/>
</dbReference>
<dbReference type="InterPro" id="IPR020479">
    <property type="entry name" value="HD_metazoa"/>
</dbReference>
<dbReference type="InterPro" id="IPR009057">
    <property type="entry name" value="Homeodomain-like_sf"/>
</dbReference>
<gene>
    <name evidence="9" type="ORF">BOKJ2_LOCUS3333</name>
</gene>
<dbReference type="PRINTS" id="PR00024">
    <property type="entry name" value="HOMEOBOX"/>
</dbReference>
<evidence type="ECO:0000256" key="1">
    <source>
        <dbReference type="ARBA" id="ARBA00004123"/>
    </source>
</evidence>
<name>A0A811K440_9BILA</name>
<dbReference type="AlphaFoldDB" id="A0A811K440"/>
<dbReference type="SMART" id="SM00389">
    <property type="entry name" value="HOX"/>
    <property type="match status" value="1"/>
</dbReference>
<feature type="region of interest" description="Disordered" evidence="7">
    <location>
        <begin position="64"/>
        <end position="153"/>
    </location>
</feature>
<feature type="DNA-binding region" description="Homeobox" evidence="5">
    <location>
        <begin position="303"/>
        <end position="362"/>
    </location>
</feature>
<evidence type="ECO:0000256" key="6">
    <source>
        <dbReference type="RuleBase" id="RU000682"/>
    </source>
</evidence>
<feature type="domain" description="Homeobox" evidence="8">
    <location>
        <begin position="301"/>
        <end position="361"/>
    </location>
</feature>
<organism evidence="9 10">
    <name type="scientific">Bursaphelenchus okinawaensis</name>
    <dbReference type="NCBI Taxonomy" id="465554"/>
    <lineage>
        <taxon>Eukaryota</taxon>
        <taxon>Metazoa</taxon>
        <taxon>Ecdysozoa</taxon>
        <taxon>Nematoda</taxon>
        <taxon>Chromadorea</taxon>
        <taxon>Rhabditida</taxon>
        <taxon>Tylenchina</taxon>
        <taxon>Tylenchomorpha</taxon>
        <taxon>Aphelenchoidea</taxon>
        <taxon>Aphelenchoididae</taxon>
        <taxon>Bursaphelenchus</taxon>
    </lineage>
</organism>
<evidence type="ECO:0000259" key="8">
    <source>
        <dbReference type="PROSITE" id="PS50071"/>
    </source>
</evidence>